<evidence type="ECO:0000313" key="2">
    <source>
        <dbReference type="EMBL" id="ATX75036.1"/>
    </source>
</evidence>
<name>A0A2C9DT02_9POXV</name>
<keyword evidence="4" id="KW-1185">Reference proteome</keyword>
<organism evidence="1 4">
    <name type="scientific">Eastern grey kangaroopox virus</name>
    <dbReference type="NCBI Taxonomy" id="2042482"/>
    <lineage>
        <taxon>Viruses</taxon>
        <taxon>Varidnaviria</taxon>
        <taxon>Bamfordvirae</taxon>
        <taxon>Nucleocytoviricota</taxon>
        <taxon>Pokkesviricetes</taxon>
        <taxon>Chitovirales</taxon>
        <taxon>Poxviridae</taxon>
        <taxon>Chordopoxvirinae</taxon>
        <taxon>Macropopoxvirus</taxon>
        <taxon>Macropopoxvirus mgiganteuspox</taxon>
        <taxon>Eastern kangaroopox virus</taxon>
    </lineage>
</organism>
<reference evidence="1 4" key="2">
    <citation type="journal article" date="2017" name="Virus Res.">
        <title>Complete genomic characterisation of two novel poxviruses (WKPV and EKPV) from western and eastern grey kangaroos.</title>
        <authorList>
            <person name="Bennett M."/>
            <person name="Tu S.L."/>
            <person name="Upton C."/>
            <person name="McArtor C."/>
            <person name="Gillett A."/>
            <person name="Laird T."/>
            <person name="O'Dea M."/>
        </authorList>
    </citation>
    <scope>NUCLEOTIDE SEQUENCE [LARGE SCALE GENOMIC DNA]</scope>
    <source>
        <strain evidence="1">Sunshine Coast</strain>
    </source>
</reference>
<reference evidence="2 3" key="1">
    <citation type="journal article" date="2017" name="Sci. Rep.">
        <title>Molecular and microscopic characterization of a novel Eastern grey kangaroopox virus genome directly from a clinical sample.</title>
        <authorList>
            <person name="Sarker S."/>
            <person name="Roberts H.K."/>
            <person name="Tidd N."/>
            <person name="Ault S."/>
            <person name="Ladmore G."/>
            <person name="Peters A."/>
            <person name="Forwood J.K."/>
            <person name="Helbig K."/>
            <person name="Raidal S.R."/>
        </authorList>
    </citation>
    <scope>NUCLEOTIDE SEQUENCE [LARGE SCALE GENOMIC DNA]</scope>
    <source>
        <strain evidence="2 3">NSW</strain>
    </source>
</reference>
<dbReference type="Proteomes" id="UP000318014">
    <property type="component" value="Genome"/>
</dbReference>
<evidence type="ECO:0000313" key="1">
    <source>
        <dbReference type="EMBL" id="ATI21135.1"/>
    </source>
</evidence>
<proteinExistence type="predicted"/>
<dbReference type="Proteomes" id="UP000318205">
    <property type="component" value="Segment"/>
</dbReference>
<sequence>MSRSVGYVALAEEPEPREHLVPVIPGMDGIFVDSISLSEKSTEPPDDPSLESQMIAFARRTCTNSEDQLRELLGRVRVHEFYRMANTSPVDEYTFRLPPGTVLPPGVFSRKHRFEARVRISVSAARNSVLVRVRKGREEPYWMTFSSSGSGVVGQLLVSVSMGKIIEVKIGDSSVRFSSRYIGVHGELFLVFPSEKVVFTEGDAVIEALGCDTDGVRP</sequence>
<dbReference type="EMBL" id="MF661791">
    <property type="protein sequence ID" value="ATX75036.1"/>
    <property type="molecule type" value="Genomic_DNA"/>
</dbReference>
<dbReference type="EMBL" id="MF467281">
    <property type="protein sequence ID" value="ATI21135.1"/>
    <property type="molecule type" value="Genomic_DNA"/>
</dbReference>
<evidence type="ECO:0000313" key="3">
    <source>
        <dbReference type="Proteomes" id="UP000318014"/>
    </source>
</evidence>
<evidence type="ECO:0000313" key="4">
    <source>
        <dbReference type="Proteomes" id="UP000318205"/>
    </source>
</evidence>
<gene>
    <name evidence="2" type="ORF">EKPV-NSW-ORF052</name>
</gene>
<protein>
    <submittedName>
        <fullName evidence="1">Uncharacterized protein</fullName>
    </submittedName>
</protein>
<reference evidence="2" key="3">
    <citation type="submission" date="2018-08" db="EMBL/GenBank/DDBJ databases">
        <authorList>
            <person name="Ferrada E.E."/>
            <person name="Latorre B.A."/>
        </authorList>
    </citation>
    <scope>NUCLEOTIDE SEQUENCE</scope>
    <source>
        <strain evidence="2">NSW</strain>
    </source>
</reference>
<accession>A0A2C9DT02</accession>